<evidence type="ECO:0000313" key="2">
    <source>
        <dbReference type="EMBL" id="RNB51759.1"/>
    </source>
</evidence>
<evidence type="ECO:0000256" key="1">
    <source>
        <dbReference type="SAM" id="Phobius"/>
    </source>
</evidence>
<gene>
    <name evidence="2" type="ORF">EDM22_02030</name>
</gene>
<evidence type="ECO:0000313" key="3">
    <source>
        <dbReference type="Proteomes" id="UP000275048"/>
    </source>
</evidence>
<proteinExistence type="predicted"/>
<keyword evidence="1" id="KW-1133">Transmembrane helix</keyword>
<keyword evidence="3" id="KW-1185">Reference proteome</keyword>
<reference evidence="2 3" key="1">
    <citation type="submission" date="2018-10" db="EMBL/GenBank/DDBJ databases">
        <title>Isolation, diversity and antibacterial activity of antinobacteria from the wheat rhizosphere soil.</title>
        <authorList>
            <person name="Sun T."/>
        </authorList>
    </citation>
    <scope>NUCLEOTIDE SEQUENCE [LARGE SCALE GENOMIC DNA]</scope>
    <source>
        <strain evidence="2 3">SJ-23</strain>
    </source>
</reference>
<keyword evidence="1" id="KW-0472">Membrane</keyword>
<dbReference type="Proteomes" id="UP000275048">
    <property type="component" value="Unassembled WGS sequence"/>
</dbReference>
<feature type="transmembrane region" description="Helical" evidence="1">
    <location>
        <begin position="26"/>
        <end position="44"/>
    </location>
</feature>
<protein>
    <submittedName>
        <fullName evidence="2">Uncharacterized protein</fullName>
    </submittedName>
</protein>
<keyword evidence="1" id="KW-0812">Transmembrane</keyword>
<sequence>MTAPGNRDAGCIGPIAEERPMRTRRIIGLVIAIVALPLLVVGLIDPLEGGIALLGAIALGIVAWLASRVPIPRLAWIAALATVVLGAITLGIAIFSVPVETGPDTVAAPLSGGLVVWNWLYRVGVLVTVAGWVVYLIRLVKTLRAPAVTR</sequence>
<dbReference type="EMBL" id="RHHB01000002">
    <property type="protein sequence ID" value="RNB51759.1"/>
    <property type="molecule type" value="Genomic_DNA"/>
</dbReference>
<comment type="caution">
    <text evidence="2">The sequence shown here is derived from an EMBL/GenBank/DDBJ whole genome shotgun (WGS) entry which is preliminary data.</text>
</comment>
<name>A0A3M8AL70_9MICO</name>
<accession>A0A3M8AL70</accession>
<organism evidence="2 3">
    <name type="scientific">Agromyces tardus</name>
    <dbReference type="NCBI Taxonomy" id="2583849"/>
    <lineage>
        <taxon>Bacteria</taxon>
        <taxon>Bacillati</taxon>
        <taxon>Actinomycetota</taxon>
        <taxon>Actinomycetes</taxon>
        <taxon>Micrococcales</taxon>
        <taxon>Microbacteriaceae</taxon>
        <taxon>Agromyces</taxon>
    </lineage>
</organism>
<feature type="transmembrane region" description="Helical" evidence="1">
    <location>
        <begin position="50"/>
        <end position="67"/>
    </location>
</feature>
<feature type="transmembrane region" description="Helical" evidence="1">
    <location>
        <begin position="74"/>
        <end position="99"/>
    </location>
</feature>
<dbReference type="AlphaFoldDB" id="A0A3M8AL70"/>
<feature type="transmembrane region" description="Helical" evidence="1">
    <location>
        <begin position="119"/>
        <end position="140"/>
    </location>
</feature>